<sequence length="342" mass="38587">MTTQATNRPPRRLDGNHHITGITADVQANVDFWCRIMGLKFVKKTLNFETTFRYHTYFGDTEGKVGSVVTFLEFNDVPKGRPGRGNHHSAMLRVRSNEALDYWMDRLTREQIFSELIRLDPTQPRRLVFEDFENHKVELIVSDAKDKPLAFPVPDIPEQFQITGIEGIRSNATLDDLAPYAEHLGYVRNAAQHRFELQGDTKSSRWYTAPVPDLPFQEFAVGVWHHLALDAHEDLAGWRDYSASGPIPTTPVYDHHVFDSCYAQSPGGIIELTSAGPGFLVDQTFEELGEKLALSKRVEPLRARLERELTPITNPRRADGSLRNEPAPAGGRNGAAKQTVRT</sequence>
<name>A0A5C4MK30_9RHOB</name>
<dbReference type="InterPro" id="IPR052537">
    <property type="entry name" value="Extradiol_RC_dioxygenase"/>
</dbReference>
<dbReference type="OrthoDB" id="9785698at2"/>
<feature type="region of interest" description="Disordered" evidence="1">
    <location>
        <begin position="308"/>
        <end position="342"/>
    </location>
</feature>
<dbReference type="InterPro" id="IPR029068">
    <property type="entry name" value="Glyas_Bleomycin-R_OHBP_Dase"/>
</dbReference>
<dbReference type="Gene3D" id="3.10.180.10">
    <property type="entry name" value="2,3-Dihydroxybiphenyl 1,2-Dioxygenase, domain 1"/>
    <property type="match status" value="2"/>
</dbReference>
<dbReference type="AlphaFoldDB" id="A0A5C4MK30"/>
<gene>
    <name evidence="3" type="ORF">FHG66_19600</name>
</gene>
<keyword evidence="4" id="KW-1185">Reference proteome</keyword>
<evidence type="ECO:0000313" key="3">
    <source>
        <dbReference type="EMBL" id="TNC46079.1"/>
    </source>
</evidence>
<dbReference type="Proteomes" id="UP000305887">
    <property type="component" value="Unassembled WGS sequence"/>
</dbReference>
<dbReference type="PANTHER" id="PTHR36110:SF4">
    <property type="entry name" value="RING-CLEAVING DIOXYGENASE MHQA-RELATED"/>
    <property type="match status" value="1"/>
</dbReference>
<dbReference type="InterPro" id="IPR004360">
    <property type="entry name" value="Glyas_Fos-R_dOase_dom"/>
</dbReference>
<proteinExistence type="predicted"/>
<organism evidence="3 4">
    <name type="scientific">Rubellimicrobium rubrum</name>
    <dbReference type="NCBI Taxonomy" id="2585369"/>
    <lineage>
        <taxon>Bacteria</taxon>
        <taxon>Pseudomonadati</taxon>
        <taxon>Pseudomonadota</taxon>
        <taxon>Alphaproteobacteria</taxon>
        <taxon>Rhodobacterales</taxon>
        <taxon>Roseobacteraceae</taxon>
        <taxon>Rubellimicrobium</taxon>
    </lineage>
</organism>
<protein>
    <recommendedName>
        <fullName evidence="2">VOC domain-containing protein</fullName>
    </recommendedName>
</protein>
<evidence type="ECO:0000256" key="1">
    <source>
        <dbReference type="SAM" id="MobiDB-lite"/>
    </source>
</evidence>
<dbReference type="SUPFAM" id="SSF54593">
    <property type="entry name" value="Glyoxalase/Bleomycin resistance protein/Dihydroxybiphenyl dioxygenase"/>
    <property type="match status" value="1"/>
</dbReference>
<dbReference type="InterPro" id="IPR037523">
    <property type="entry name" value="VOC_core"/>
</dbReference>
<dbReference type="PROSITE" id="PS51819">
    <property type="entry name" value="VOC"/>
    <property type="match status" value="1"/>
</dbReference>
<feature type="domain" description="VOC" evidence="2">
    <location>
        <begin position="15"/>
        <end position="142"/>
    </location>
</feature>
<evidence type="ECO:0000313" key="4">
    <source>
        <dbReference type="Proteomes" id="UP000305887"/>
    </source>
</evidence>
<reference evidence="3 4" key="1">
    <citation type="submission" date="2019-06" db="EMBL/GenBank/DDBJ databases">
        <title>YIM 131921 draft genome.</title>
        <authorList>
            <person name="Jiang L."/>
        </authorList>
    </citation>
    <scope>NUCLEOTIDE SEQUENCE [LARGE SCALE GENOMIC DNA]</scope>
    <source>
        <strain evidence="3 4">YIM 131921</strain>
    </source>
</reference>
<dbReference type="Pfam" id="PF00903">
    <property type="entry name" value="Glyoxalase"/>
    <property type="match status" value="1"/>
</dbReference>
<comment type="caution">
    <text evidence="3">The sequence shown here is derived from an EMBL/GenBank/DDBJ whole genome shotgun (WGS) entry which is preliminary data.</text>
</comment>
<dbReference type="PANTHER" id="PTHR36110">
    <property type="entry name" value="RING-CLEAVING DIOXYGENASE MHQE-RELATED"/>
    <property type="match status" value="1"/>
</dbReference>
<accession>A0A5C4MK30</accession>
<dbReference type="RefSeq" id="WP_139078767.1">
    <property type="nucleotide sequence ID" value="NZ_VDFU01000042.1"/>
</dbReference>
<evidence type="ECO:0000259" key="2">
    <source>
        <dbReference type="PROSITE" id="PS51819"/>
    </source>
</evidence>
<dbReference type="EMBL" id="VDFU01000042">
    <property type="protein sequence ID" value="TNC46079.1"/>
    <property type="molecule type" value="Genomic_DNA"/>
</dbReference>